<organismHost>
    <name type="scientific">Homo sapiens</name>
    <name type="common">Human</name>
    <dbReference type="NCBI Taxonomy" id="9606"/>
</organismHost>
<accession>A0A2R8F655</accession>
<proteinExistence type="predicted"/>
<organismHost>
    <name type="scientific">Mus musculus</name>
    <name type="common">Mouse</name>
    <dbReference type="NCBI Taxonomy" id="10090"/>
</organismHost>
<gene>
    <name evidence="1" type="primary">gCPXV0123</name>
</gene>
<organismHost>
    <name type="scientific">Myodes glareolus</name>
    <name type="common">Bank vole</name>
    <name type="synonym">Clethrionomys glareolus</name>
    <dbReference type="NCBI Taxonomy" id="447135"/>
</organismHost>
<sequence>MLFRILSLNLIKIKRRRHRHLPNLLRRYRRLRVHNNRMEVFLVLLQQLHLLNLLLWPLYVLLHLLVAQYVQQHNKSKSRSSISTKSRRYVP</sequence>
<protein>
    <submittedName>
        <fullName evidence="1">Uncharacterized protein</fullName>
    </submittedName>
</protein>
<organismHost>
    <name type="scientific">Bos taurus</name>
    <name type="common">Bovine</name>
    <dbReference type="NCBI Taxonomy" id="9913"/>
</organismHost>
<organism evidence="1">
    <name type="scientific">Cowpox virus</name>
    <name type="common">CPV</name>
    <dbReference type="NCBI Taxonomy" id="10243"/>
    <lineage>
        <taxon>Viruses</taxon>
        <taxon>Varidnaviria</taxon>
        <taxon>Bamfordvirae</taxon>
        <taxon>Nucleocytoviricota</taxon>
        <taxon>Pokkesviricetes</taxon>
        <taxon>Chitovirales</taxon>
        <taxon>Poxviridae</taxon>
        <taxon>Chordopoxvirinae</taxon>
        <taxon>Orthopoxvirus</taxon>
        <taxon>Orthopoxvirus cowpox</taxon>
    </lineage>
</organism>
<dbReference type="Proteomes" id="UP000279063">
    <property type="component" value="Segment"/>
</dbReference>
<organismHost>
    <name type="scientific">Apodemus sylvaticus</name>
    <name type="common">European woodmouse</name>
    <dbReference type="NCBI Taxonomy" id="10129"/>
</organismHost>
<organismHost>
    <name type="scientific">Felis catus</name>
    <name type="common">Cat</name>
    <name type="synonym">Felis silvestris catus</name>
    <dbReference type="NCBI Taxonomy" id="9685"/>
</organismHost>
<organismHost>
    <name type="scientific">Loxodonta africana</name>
    <name type="common">African elephant</name>
    <dbReference type="NCBI Taxonomy" id="9785"/>
</organismHost>
<evidence type="ECO:0000313" key="1">
    <source>
        <dbReference type="EMBL" id="SPN67957.1"/>
    </source>
</evidence>
<dbReference type="EMBL" id="LT993226">
    <property type="protein sequence ID" value="SPN67957.1"/>
    <property type="molecule type" value="Genomic_DNA"/>
</dbReference>
<reference evidence="1" key="1">
    <citation type="submission" date="2018-04" db="EMBL/GenBank/DDBJ databases">
        <authorList>
            <person name="Go L.Y."/>
            <person name="Mitchell J.A."/>
        </authorList>
    </citation>
    <scope>NUCLEOTIDE SEQUENCE</scope>
    <source>
        <strain evidence="1">Ger/2014/Human</strain>
    </source>
</reference>
<name>A0A2R8F655_COWPX</name>
<organismHost>
    <name type="scientific">Microtus agrestis</name>
    <name type="common">Short-tailed field vole</name>
    <dbReference type="NCBI Taxonomy" id="29092"/>
</organismHost>